<sequence length="145" mass="16185">MIDLDQWTDTDWLWASFAQMVQTFHRGGSYAATWFPDAPVRFMIGAQRSSMVCLAYEGHRRRRAVADKDVFFEAFCRAGIDYADNAERLGHSVPDVREPLVEALDGLYAAEPWPKVSPGCLGRHPDAIAAEAEARAVLGVSRLGW</sequence>
<dbReference type="Proteomes" id="UP001596011">
    <property type="component" value="Unassembled WGS sequence"/>
</dbReference>
<organism evidence="1 2">
    <name type="scientific">Promicromonospora alba</name>
    <dbReference type="NCBI Taxonomy" id="1616110"/>
    <lineage>
        <taxon>Bacteria</taxon>
        <taxon>Bacillati</taxon>
        <taxon>Actinomycetota</taxon>
        <taxon>Actinomycetes</taxon>
        <taxon>Micrococcales</taxon>
        <taxon>Promicromonosporaceae</taxon>
        <taxon>Promicromonospora</taxon>
    </lineage>
</organism>
<evidence type="ECO:0008006" key="3">
    <source>
        <dbReference type="Google" id="ProtNLM"/>
    </source>
</evidence>
<accession>A0ABV9HFZ0</accession>
<reference evidence="2" key="1">
    <citation type="journal article" date="2019" name="Int. J. Syst. Evol. Microbiol.">
        <title>The Global Catalogue of Microorganisms (GCM) 10K type strain sequencing project: providing services to taxonomists for standard genome sequencing and annotation.</title>
        <authorList>
            <consortium name="The Broad Institute Genomics Platform"/>
            <consortium name="The Broad Institute Genome Sequencing Center for Infectious Disease"/>
            <person name="Wu L."/>
            <person name="Ma J."/>
        </authorList>
    </citation>
    <scope>NUCLEOTIDE SEQUENCE [LARGE SCALE GENOMIC DNA]</scope>
    <source>
        <strain evidence="2">CCUG 42722</strain>
    </source>
</reference>
<comment type="caution">
    <text evidence="1">The sequence shown here is derived from an EMBL/GenBank/DDBJ whole genome shotgun (WGS) entry which is preliminary data.</text>
</comment>
<dbReference type="EMBL" id="JBHSFI010000003">
    <property type="protein sequence ID" value="MFC4628398.1"/>
    <property type="molecule type" value="Genomic_DNA"/>
</dbReference>
<dbReference type="RefSeq" id="WP_377134446.1">
    <property type="nucleotide sequence ID" value="NZ_JBHSFI010000003.1"/>
</dbReference>
<proteinExistence type="predicted"/>
<evidence type="ECO:0000313" key="1">
    <source>
        <dbReference type="EMBL" id="MFC4628398.1"/>
    </source>
</evidence>
<evidence type="ECO:0000313" key="2">
    <source>
        <dbReference type="Proteomes" id="UP001596011"/>
    </source>
</evidence>
<keyword evidence="2" id="KW-1185">Reference proteome</keyword>
<gene>
    <name evidence="1" type="ORF">ACFO6V_09150</name>
</gene>
<protein>
    <recommendedName>
        <fullName evidence="3">DUF4274 domain-containing protein</fullName>
    </recommendedName>
</protein>
<name>A0ABV9HFZ0_9MICO</name>